<protein>
    <submittedName>
        <fullName evidence="2">Uncharacterized protein</fullName>
    </submittedName>
</protein>
<dbReference type="Proteomes" id="UP000237438">
    <property type="component" value="Unassembled WGS sequence"/>
</dbReference>
<comment type="caution">
    <text evidence="2">The sequence shown here is derived from an EMBL/GenBank/DDBJ whole genome shotgun (WGS) entry which is preliminary data.</text>
</comment>
<gene>
    <name evidence="2" type="ORF">EPUL_005697</name>
</gene>
<dbReference type="EMBL" id="PEDP01003871">
    <property type="protein sequence ID" value="POS82171.1"/>
    <property type="molecule type" value="Genomic_DNA"/>
</dbReference>
<dbReference type="AlphaFoldDB" id="A0A2S4PJG6"/>
<reference evidence="2 3" key="1">
    <citation type="submission" date="2017-10" db="EMBL/GenBank/DDBJ databases">
        <title>Development of genomic resources for the powdery mildew, Erysiphe pulchra.</title>
        <authorList>
            <person name="Wadl P.A."/>
            <person name="Mack B.M."/>
            <person name="Moore G."/>
            <person name="Beltz S.B."/>
        </authorList>
    </citation>
    <scope>NUCLEOTIDE SEQUENCE [LARGE SCALE GENOMIC DNA]</scope>
    <source>
        <strain evidence="2">Cflorida</strain>
    </source>
</reference>
<proteinExistence type="predicted"/>
<feature type="compositionally biased region" description="Basic residues" evidence="1">
    <location>
        <begin position="43"/>
        <end position="54"/>
    </location>
</feature>
<evidence type="ECO:0000256" key="1">
    <source>
        <dbReference type="SAM" id="MobiDB-lite"/>
    </source>
</evidence>
<dbReference type="STRING" id="225359.A0A2S4PJG6"/>
<sequence length="234" mass="26988">MSSNNMRTMNCSACHQNLPSFLFIRNQRSNTFYKTYNTCRTRRNDHRQNLHRQRSLAPPPQATSYNDSGLIGNELRADFTDPQIIDTEMEVETNSRVTENTNLDTNTNNLAISINLKLCSKCKQNCILDSFTGRIPGKSYKTCRSCRLQDNNRRHPQAYRAPTNLETHLPSIDVNVNMKYCTKCKKNCPLDMFTNSSNNTSYTTCSGCRTLERNRRFPPLFPTRSTDLDTMYPL</sequence>
<evidence type="ECO:0000313" key="2">
    <source>
        <dbReference type="EMBL" id="POS82171.1"/>
    </source>
</evidence>
<keyword evidence="3" id="KW-1185">Reference proteome</keyword>
<feature type="region of interest" description="Disordered" evidence="1">
    <location>
        <begin position="43"/>
        <end position="68"/>
    </location>
</feature>
<feature type="non-terminal residue" evidence="2">
    <location>
        <position position="234"/>
    </location>
</feature>
<evidence type="ECO:0000313" key="3">
    <source>
        <dbReference type="Proteomes" id="UP000237438"/>
    </source>
</evidence>
<dbReference type="OrthoDB" id="10441453at2759"/>
<accession>A0A2S4PJG6</accession>
<organism evidence="2 3">
    <name type="scientific">Erysiphe pulchra</name>
    <dbReference type="NCBI Taxonomy" id="225359"/>
    <lineage>
        <taxon>Eukaryota</taxon>
        <taxon>Fungi</taxon>
        <taxon>Dikarya</taxon>
        <taxon>Ascomycota</taxon>
        <taxon>Pezizomycotina</taxon>
        <taxon>Leotiomycetes</taxon>
        <taxon>Erysiphales</taxon>
        <taxon>Erysiphaceae</taxon>
        <taxon>Erysiphe</taxon>
    </lineage>
</organism>
<name>A0A2S4PJG6_9PEZI</name>